<organism evidence="1 2">
    <name type="scientific">Cyclospora cayetanensis</name>
    <dbReference type="NCBI Taxonomy" id="88456"/>
    <lineage>
        <taxon>Eukaryota</taxon>
        <taxon>Sar</taxon>
        <taxon>Alveolata</taxon>
        <taxon>Apicomplexa</taxon>
        <taxon>Conoidasida</taxon>
        <taxon>Coccidia</taxon>
        <taxon>Eucoccidiorida</taxon>
        <taxon>Eimeriorina</taxon>
        <taxon>Eimeriidae</taxon>
        <taxon>Cyclospora</taxon>
    </lineage>
</organism>
<evidence type="ECO:0000313" key="1">
    <source>
        <dbReference type="EMBL" id="OEH75377.1"/>
    </source>
</evidence>
<protein>
    <submittedName>
        <fullName evidence="1">Uncharacterized protein</fullName>
    </submittedName>
</protein>
<dbReference type="InParanoid" id="A0A1D3CW04"/>
<name>A0A1D3CW04_9EIME</name>
<dbReference type="EMBL" id="JROU02001738">
    <property type="protein sequence ID" value="OEH75377.1"/>
    <property type="molecule type" value="Genomic_DNA"/>
</dbReference>
<proteinExistence type="predicted"/>
<gene>
    <name evidence="1" type="ORF">cyc_00529</name>
</gene>
<reference evidence="1 2" key="1">
    <citation type="journal article" date="2016" name="BMC Genomics">
        <title>Comparative genomics reveals Cyclospora cayetanensis possesses coccidia-like metabolism and invasion components but unique surface antigens.</title>
        <authorList>
            <person name="Liu S."/>
            <person name="Wang L."/>
            <person name="Zheng H."/>
            <person name="Xu Z."/>
            <person name="Roellig D.M."/>
            <person name="Li N."/>
            <person name="Frace M.A."/>
            <person name="Tang K."/>
            <person name="Arrowood M.J."/>
            <person name="Moss D.M."/>
            <person name="Zhang L."/>
            <person name="Feng Y."/>
            <person name="Xiao L."/>
        </authorList>
    </citation>
    <scope>NUCLEOTIDE SEQUENCE [LARGE SCALE GENOMIC DNA]</scope>
    <source>
        <strain evidence="1 2">CHN_HEN01</strain>
    </source>
</reference>
<keyword evidence="2" id="KW-1185">Reference proteome</keyword>
<evidence type="ECO:0000313" key="2">
    <source>
        <dbReference type="Proteomes" id="UP000095192"/>
    </source>
</evidence>
<accession>A0A1D3CW04</accession>
<dbReference type="VEuPathDB" id="ToxoDB:cyc_00529"/>
<sequence length="126" mass="14219">MIVKDKHLGLAMVLRCFAVAYNAAFALMDEAELADAVEDTGSPASVLKSALVSSCRIACAQSNNINNGNRTAYAVRSLHPKVDYLLQWQKLKAQLEDCDISLLRISTFEWLWFFDVSLLYMMLRLR</sequence>
<comment type="caution">
    <text evidence="1">The sequence shown here is derived from an EMBL/GenBank/DDBJ whole genome shotgun (WGS) entry which is preliminary data.</text>
</comment>
<dbReference type="Proteomes" id="UP000095192">
    <property type="component" value="Unassembled WGS sequence"/>
</dbReference>
<dbReference type="AlphaFoldDB" id="A0A1D3CW04"/>